<organism evidence="3 4">
    <name type="scientific">Mucor saturninus</name>
    <dbReference type="NCBI Taxonomy" id="64648"/>
    <lineage>
        <taxon>Eukaryota</taxon>
        <taxon>Fungi</taxon>
        <taxon>Fungi incertae sedis</taxon>
        <taxon>Mucoromycota</taxon>
        <taxon>Mucoromycotina</taxon>
        <taxon>Mucoromycetes</taxon>
        <taxon>Mucorales</taxon>
        <taxon>Mucorineae</taxon>
        <taxon>Mucoraceae</taxon>
        <taxon>Mucor</taxon>
    </lineage>
</organism>
<reference evidence="3" key="1">
    <citation type="submission" date="2020-12" db="EMBL/GenBank/DDBJ databases">
        <title>Metabolic potential, ecology and presence of endohyphal bacteria is reflected in genomic diversity of Mucoromycotina.</title>
        <authorList>
            <person name="Muszewska A."/>
            <person name="Okrasinska A."/>
            <person name="Steczkiewicz K."/>
            <person name="Drgas O."/>
            <person name="Orlowska M."/>
            <person name="Perlinska-Lenart U."/>
            <person name="Aleksandrzak-Piekarczyk T."/>
            <person name="Szatraj K."/>
            <person name="Zielenkiewicz U."/>
            <person name="Pilsyk S."/>
            <person name="Malc E."/>
            <person name="Mieczkowski P."/>
            <person name="Kruszewska J.S."/>
            <person name="Biernat P."/>
            <person name="Pawlowska J."/>
        </authorList>
    </citation>
    <scope>NUCLEOTIDE SEQUENCE</scope>
    <source>
        <strain evidence="3">WA0000017839</strain>
    </source>
</reference>
<dbReference type="EMBL" id="JAEPRD010000202">
    <property type="protein sequence ID" value="KAG2194232.1"/>
    <property type="molecule type" value="Genomic_DNA"/>
</dbReference>
<feature type="region of interest" description="Disordered" evidence="2">
    <location>
        <begin position="398"/>
        <end position="417"/>
    </location>
</feature>
<sequence length="726" mass="83220">MESRVHGSTLDYGHTLSLLEEDWNNQSQMGTPSSVSSSLFDTCRCCGRQDCDSLEYFNRNIKKLESDTRLAAEIGQGLLHKHETFVAESNGQKTHLEKQLEVCHERITRLEQSLDHVETQKDEILKEKNKWFWEYQKRQKMLDETLSDLQIGNEKYNQMSSDLDAKSAELEKLRIFKFMVRHAETREETLLSKLEDTNQELALCRRNELVLESKMKKLKMRYESLYNTHEQLSRDVQDNHKTDTAVIPTLPTVDPIKLVSSTNNNNDLIHLIKELSSANTKLKTDLMNCRDLLSDARGEVSSLLQKIDDFENTPKTLNGPNLQSEMKSKRAATMSSAITEKRLLVNQPKTASVAALPIAKRNKNVLPLPTVSSSMPTATLSGSPATAIVHHHYHYHVKKKNQQEDEEDRGSSDVNSNEFMLDCCDEEKNDLYTAAAMEMGMQNNGRELVLSPSTSSSIMTTIQKEHGPYVSLHEHVLHVLERLRGSDILALNRRLKRAFDIIELSSMSNSVIENILMEIDTLETRFLWIRKEDVQWLGFFPWVDLVKDMLKELGVLRSTMNELQVEYVKKVQESEVRVEQEILTRRHYQNKKKAEEESNKGSWITNFFTGRHMVKAEEDDLRETLTNSSTLIHEEEEVRKDKRHKRRPLPHYTSPPPPPSSIQPQQITPPQMTTSMSNGTSRSSPSIPIRNKRSLHRMPIDYEGIGPASIRPDPAVNFSSSWLGGK</sequence>
<evidence type="ECO:0000256" key="1">
    <source>
        <dbReference type="SAM" id="Coils"/>
    </source>
</evidence>
<feature type="compositionally biased region" description="Low complexity" evidence="2">
    <location>
        <begin position="662"/>
        <end position="676"/>
    </location>
</feature>
<dbReference type="OrthoDB" id="4088568at2759"/>
<evidence type="ECO:0000256" key="2">
    <source>
        <dbReference type="SAM" id="MobiDB-lite"/>
    </source>
</evidence>
<proteinExistence type="predicted"/>
<comment type="caution">
    <text evidence="3">The sequence shown here is derived from an EMBL/GenBank/DDBJ whole genome shotgun (WGS) entry which is preliminary data.</text>
</comment>
<feature type="coiled-coil region" evidence="1">
    <location>
        <begin position="93"/>
        <end position="127"/>
    </location>
</feature>
<dbReference type="AlphaFoldDB" id="A0A8H7QKZ0"/>
<feature type="compositionally biased region" description="Polar residues" evidence="2">
    <location>
        <begin position="717"/>
        <end position="726"/>
    </location>
</feature>
<feature type="compositionally biased region" description="Polar residues" evidence="2">
    <location>
        <begin position="677"/>
        <end position="686"/>
    </location>
</feature>
<feature type="coiled-coil region" evidence="1">
    <location>
        <begin position="180"/>
        <end position="235"/>
    </location>
</feature>
<feature type="region of interest" description="Disordered" evidence="2">
    <location>
        <begin position="625"/>
        <end position="726"/>
    </location>
</feature>
<keyword evidence="1" id="KW-0175">Coiled coil</keyword>
<dbReference type="Proteomes" id="UP000603453">
    <property type="component" value="Unassembled WGS sequence"/>
</dbReference>
<name>A0A8H7QKZ0_9FUNG</name>
<evidence type="ECO:0000313" key="3">
    <source>
        <dbReference type="EMBL" id="KAG2194232.1"/>
    </source>
</evidence>
<evidence type="ECO:0000313" key="4">
    <source>
        <dbReference type="Proteomes" id="UP000603453"/>
    </source>
</evidence>
<gene>
    <name evidence="3" type="ORF">INT47_005700</name>
</gene>
<keyword evidence="4" id="KW-1185">Reference proteome</keyword>
<protein>
    <submittedName>
        <fullName evidence="3">Uncharacterized protein</fullName>
    </submittedName>
</protein>
<accession>A0A8H7QKZ0</accession>